<dbReference type="EMBL" id="CEKZ01000003">
    <property type="protein sequence ID" value="CEQ02724.1"/>
    <property type="molecule type" value="Genomic_DNA"/>
</dbReference>
<keyword evidence="1" id="KW-1133">Transmembrane helix</keyword>
<reference evidence="2 3" key="1">
    <citation type="submission" date="2015-01" db="EMBL/GenBank/DDBJ databases">
        <authorList>
            <person name="Aslett A.Martin."/>
            <person name="De Silva Nishadi"/>
        </authorList>
    </citation>
    <scope>NUCLEOTIDE SEQUENCE [LARGE SCALE GENOMIC DNA]</scope>
    <source>
        <strain evidence="2 3">R28058</strain>
    </source>
</reference>
<proteinExistence type="predicted"/>
<evidence type="ECO:0000313" key="3">
    <source>
        <dbReference type="Proteomes" id="UP000049127"/>
    </source>
</evidence>
<organism evidence="2 3">
    <name type="scientific">Paraclostridium sordellii</name>
    <name type="common">Clostridium sordellii</name>
    <dbReference type="NCBI Taxonomy" id="1505"/>
    <lineage>
        <taxon>Bacteria</taxon>
        <taxon>Bacillati</taxon>
        <taxon>Bacillota</taxon>
        <taxon>Clostridia</taxon>
        <taxon>Peptostreptococcales</taxon>
        <taxon>Peptostreptococcaceae</taxon>
        <taxon>Paraclostridium</taxon>
    </lineage>
</organism>
<dbReference type="RefSeq" id="WP_055341356.1">
    <property type="nucleotide sequence ID" value="NZ_CDNI01000003.1"/>
</dbReference>
<feature type="transmembrane region" description="Helical" evidence="1">
    <location>
        <begin position="131"/>
        <end position="154"/>
    </location>
</feature>
<sequence length="200" mass="21863">MTSILIILISIGLFWIYIKDINKAKFTTKEIVVIAMFSAISFILYMIQFIKYPQGGGITLFSMLPTMLLAILYGRCAGVTGGLVFGLLKLLNGVYVVHPAQFILDYLLSTMALGLAGEFGTDKKIDIVKGCLFASVLSVIVNIISGVVFFGQYAPKGMNILLYSCIYNISSSGVEGILSTIILVLLPIKRFQKVLKVSKN</sequence>
<evidence type="ECO:0000256" key="1">
    <source>
        <dbReference type="SAM" id="Phobius"/>
    </source>
</evidence>
<name>A0A0C7G520_PARSO</name>
<keyword evidence="1" id="KW-0472">Membrane</keyword>
<dbReference type="Pfam" id="PF09515">
    <property type="entry name" value="Thia_YuaJ"/>
    <property type="match status" value="1"/>
</dbReference>
<feature type="transmembrane region" description="Helical" evidence="1">
    <location>
        <begin position="28"/>
        <end position="47"/>
    </location>
</feature>
<feature type="transmembrane region" description="Helical" evidence="1">
    <location>
        <begin position="160"/>
        <end position="186"/>
    </location>
</feature>
<dbReference type="Proteomes" id="UP000049127">
    <property type="component" value="Unassembled WGS sequence"/>
</dbReference>
<dbReference type="Gene3D" id="1.10.1760.20">
    <property type="match status" value="1"/>
</dbReference>
<feature type="transmembrane region" description="Helical" evidence="1">
    <location>
        <begin position="68"/>
        <end position="88"/>
    </location>
</feature>
<dbReference type="GO" id="GO:0015234">
    <property type="term" value="F:thiamine transmembrane transporter activity"/>
    <property type="evidence" value="ECO:0007669"/>
    <property type="project" value="InterPro"/>
</dbReference>
<protein>
    <submittedName>
        <fullName evidence="2">Putative proton-coupled thiamine transporter YuaJ</fullName>
    </submittedName>
</protein>
<gene>
    <name evidence="2" type="primary">thiT_1</name>
    <name evidence="2" type="ORF">R28058_04571</name>
</gene>
<dbReference type="InterPro" id="IPR012651">
    <property type="entry name" value="Thia_Transptr_ThiT"/>
</dbReference>
<dbReference type="OrthoDB" id="9795813at2"/>
<dbReference type="AlphaFoldDB" id="A0A0C7G520"/>
<feature type="transmembrane region" description="Helical" evidence="1">
    <location>
        <begin position="100"/>
        <end position="119"/>
    </location>
</feature>
<keyword evidence="1" id="KW-0812">Transmembrane</keyword>
<dbReference type="GO" id="GO:0005886">
    <property type="term" value="C:plasma membrane"/>
    <property type="evidence" value="ECO:0007669"/>
    <property type="project" value="InterPro"/>
</dbReference>
<accession>A0A0C7G520</accession>
<dbReference type="NCBIfam" id="TIGR02357">
    <property type="entry name" value="ECF_ThiT_YuaJ"/>
    <property type="match status" value="1"/>
</dbReference>
<evidence type="ECO:0000313" key="2">
    <source>
        <dbReference type="EMBL" id="CEQ02724.1"/>
    </source>
</evidence>